<proteinExistence type="predicted"/>
<reference evidence="13 14" key="1">
    <citation type="submission" date="2024-09" db="EMBL/GenBank/DDBJ databases">
        <title>A chromosome-level genome assembly of Gray's grenadier anchovy, Coilia grayii.</title>
        <authorList>
            <person name="Fu Z."/>
        </authorList>
    </citation>
    <scope>NUCLEOTIDE SEQUENCE [LARGE SCALE GENOMIC DNA]</scope>
    <source>
        <strain evidence="13">G4</strain>
        <tissue evidence="13">Muscle</tissue>
    </source>
</reference>
<keyword evidence="3" id="KW-0832">Ubl conjugation</keyword>
<keyword evidence="4" id="KW-0805">Transcription regulation</keyword>
<dbReference type="Gene3D" id="4.10.280.10">
    <property type="entry name" value="Helix-loop-helix DNA-binding domain"/>
    <property type="match status" value="1"/>
</dbReference>
<dbReference type="InterPro" id="IPR035965">
    <property type="entry name" value="PAS-like_dom_sf"/>
</dbReference>
<feature type="domain" description="BHLH" evidence="12">
    <location>
        <begin position="13"/>
        <end position="66"/>
    </location>
</feature>
<evidence type="ECO:0000256" key="3">
    <source>
        <dbReference type="ARBA" id="ARBA00022843"/>
    </source>
</evidence>
<keyword evidence="7" id="KW-0804">Transcription</keyword>
<dbReference type="GO" id="GO:0003677">
    <property type="term" value="F:DNA binding"/>
    <property type="evidence" value="ECO:0007669"/>
    <property type="project" value="UniProtKB-KW"/>
</dbReference>
<feature type="domain" description="PAS" evidence="11">
    <location>
        <begin position="81"/>
        <end position="144"/>
    </location>
</feature>
<keyword evidence="5" id="KW-0238">DNA-binding</keyword>
<evidence type="ECO:0000256" key="2">
    <source>
        <dbReference type="ARBA" id="ARBA00022737"/>
    </source>
</evidence>
<dbReference type="InterPro" id="IPR036638">
    <property type="entry name" value="HLH_DNA-bd_sf"/>
</dbReference>
<protein>
    <submittedName>
        <fullName evidence="13">Uncharacterized protein</fullName>
    </submittedName>
</protein>
<keyword evidence="8" id="KW-0539">Nucleus</keyword>
<evidence type="ECO:0000256" key="5">
    <source>
        <dbReference type="ARBA" id="ARBA00023125"/>
    </source>
</evidence>
<evidence type="ECO:0000256" key="9">
    <source>
        <dbReference type="ARBA" id="ARBA00023278"/>
    </source>
</evidence>
<evidence type="ECO:0000256" key="6">
    <source>
        <dbReference type="ARBA" id="ARBA00023159"/>
    </source>
</evidence>
<dbReference type="PROSITE" id="PS50888">
    <property type="entry name" value="BHLH"/>
    <property type="match status" value="1"/>
</dbReference>
<dbReference type="SMART" id="SM00353">
    <property type="entry name" value="HLH"/>
    <property type="match status" value="1"/>
</dbReference>
<evidence type="ECO:0000256" key="10">
    <source>
        <dbReference type="SAM" id="MobiDB-lite"/>
    </source>
</evidence>
<evidence type="ECO:0000313" key="14">
    <source>
        <dbReference type="Proteomes" id="UP001591681"/>
    </source>
</evidence>
<dbReference type="SUPFAM" id="SSF55785">
    <property type="entry name" value="PYP-like sensor domain (PAS domain)"/>
    <property type="match status" value="2"/>
</dbReference>
<dbReference type="PANTHER" id="PTHR23043">
    <property type="entry name" value="HYPOXIA-INDUCIBLE FACTOR 1 ALPHA"/>
    <property type="match status" value="1"/>
</dbReference>
<dbReference type="PANTHER" id="PTHR23043:SF8">
    <property type="entry name" value="ENDOTHELIAL PAS DOMAIN-CONTAINING PROTEIN 1"/>
    <property type="match status" value="1"/>
</dbReference>
<evidence type="ECO:0000259" key="12">
    <source>
        <dbReference type="PROSITE" id="PS50888"/>
    </source>
</evidence>
<organism evidence="13 14">
    <name type="scientific">Coilia grayii</name>
    <name type="common">Gray's grenadier anchovy</name>
    <dbReference type="NCBI Taxonomy" id="363190"/>
    <lineage>
        <taxon>Eukaryota</taxon>
        <taxon>Metazoa</taxon>
        <taxon>Chordata</taxon>
        <taxon>Craniata</taxon>
        <taxon>Vertebrata</taxon>
        <taxon>Euteleostomi</taxon>
        <taxon>Actinopterygii</taxon>
        <taxon>Neopterygii</taxon>
        <taxon>Teleostei</taxon>
        <taxon>Clupei</taxon>
        <taxon>Clupeiformes</taxon>
        <taxon>Clupeoidei</taxon>
        <taxon>Engraulidae</taxon>
        <taxon>Coilinae</taxon>
        <taxon>Coilia</taxon>
    </lineage>
</organism>
<comment type="caution">
    <text evidence="13">The sequence shown here is derived from an EMBL/GenBank/DDBJ whole genome shotgun (WGS) entry which is preliminary data.</text>
</comment>
<keyword evidence="6" id="KW-0010">Activator</keyword>
<dbReference type="FunFam" id="3.30.450.20:FF:000015">
    <property type="entry name" value="Hypoxia-inducible factor 1-alpha isoform 1"/>
    <property type="match status" value="1"/>
</dbReference>
<dbReference type="CDD" id="cd00130">
    <property type="entry name" value="PAS"/>
    <property type="match status" value="2"/>
</dbReference>
<keyword evidence="9" id="KW-0379">Hydroxylation</keyword>
<keyword evidence="2" id="KW-0677">Repeat</keyword>
<gene>
    <name evidence="13" type="ORF">ACEWY4_001397</name>
</gene>
<dbReference type="SMART" id="SM00091">
    <property type="entry name" value="PAS"/>
    <property type="match status" value="2"/>
</dbReference>
<evidence type="ECO:0000256" key="1">
    <source>
        <dbReference type="ARBA" id="ARBA00004123"/>
    </source>
</evidence>
<feature type="region of interest" description="Disordered" evidence="10">
    <location>
        <begin position="1"/>
        <end position="22"/>
    </location>
</feature>
<dbReference type="Pfam" id="PF23171">
    <property type="entry name" value="bHLH_HIF1A"/>
    <property type="match status" value="1"/>
</dbReference>
<dbReference type="FunFam" id="3.30.450.20:FF:000005">
    <property type="entry name" value="Hypoxia-inducible factor 1 subunit alpha"/>
    <property type="match status" value="1"/>
</dbReference>
<keyword evidence="14" id="KW-1185">Reference proteome</keyword>
<sequence length="415" mass="46843">MTAVESKRTLSERRKERSREAARFRRSKEAELFCQLAQQLPLPESISSHLDKASIMRLAVSYLRTRKLFTIGYPSSQVAESRQTNPLSLQSLEGFLLVIMASGDIIYVTENMSRFMGLSQMELIGHNIYDFTHPCDHGDIQESLSVRGALYSLRREGRKAKRDFFIRMKCTVTNKGRTVNLKSASWKVLHCTGHLNVLTYSPAFPYPVECVSPFVCMMLLCEPIPAPPNPDTPISSHVFISQHSMDMKFISCDDRVISLLGYHPQDLSRRSVYELCHVLDIPIVARSHRILCMMGQVVSGPYRLLAKQGGYVWVETQATVLQGGRSHVPQLIICLNALVSNIEKCWMAFSMEQREAAQKEGCQTDRPLPSTLKQEPTLHHQTAEASQGFCQYETSEFTPLRPMCPSTGLAPYSCT</sequence>
<dbReference type="PROSITE" id="PS50112">
    <property type="entry name" value="PAS"/>
    <property type="match status" value="1"/>
</dbReference>
<dbReference type="Pfam" id="PF00989">
    <property type="entry name" value="PAS"/>
    <property type="match status" value="1"/>
</dbReference>
<dbReference type="Gene3D" id="3.30.450.20">
    <property type="entry name" value="PAS domain"/>
    <property type="match status" value="3"/>
</dbReference>
<comment type="subcellular location">
    <subcellularLocation>
        <location evidence="1">Nucleus</location>
    </subcellularLocation>
</comment>
<name>A0ABD1KST8_9TELE</name>
<dbReference type="Pfam" id="PF14598">
    <property type="entry name" value="PAS_11"/>
    <property type="match status" value="1"/>
</dbReference>
<dbReference type="EMBL" id="JBHFQA010000002">
    <property type="protein sequence ID" value="KAL2102229.1"/>
    <property type="molecule type" value="Genomic_DNA"/>
</dbReference>
<evidence type="ECO:0000256" key="7">
    <source>
        <dbReference type="ARBA" id="ARBA00023163"/>
    </source>
</evidence>
<accession>A0ABD1KST8</accession>
<dbReference type="InterPro" id="IPR011598">
    <property type="entry name" value="bHLH_dom"/>
</dbReference>
<dbReference type="SUPFAM" id="SSF47459">
    <property type="entry name" value="HLH, helix-loop-helix DNA-binding domain"/>
    <property type="match status" value="1"/>
</dbReference>
<dbReference type="GO" id="GO:0005634">
    <property type="term" value="C:nucleus"/>
    <property type="evidence" value="ECO:0007669"/>
    <property type="project" value="UniProtKB-SubCell"/>
</dbReference>
<dbReference type="Proteomes" id="UP001591681">
    <property type="component" value="Unassembled WGS sequence"/>
</dbReference>
<evidence type="ECO:0000313" key="13">
    <source>
        <dbReference type="EMBL" id="KAL2102229.1"/>
    </source>
</evidence>
<dbReference type="InterPro" id="IPR013767">
    <property type="entry name" value="PAS_fold"/>
</dbReference>
<evidence type="ECO:0000256" key="8">
    <source>
        <dbReference type="ARBA" id="ARBA00023242"/>
    </source>
</evidence>
<dbReference type="InterPro" id="IPR000014">
    <property type="entry name" value="PAS"/>
</dbReference>
<evidence type="ECO:0000259" key="11">
    <source>
        <dbReference type="PROSITE" id="PS50112"/>
    </source>
</evidence>
<dbReference type="AlphaFoldDB" id="A0ABD1KST8"/>
<evidence type="ECO:0000256" key="4">
    <source>
        <dbReference type="ARBA" id="ARBA00023015"/>
    </source>
</evidence>